<dbReference type="PANTHER" id="PTHR24300:SF375">
    <property type="entry name" value="CYTOCHROME P450 FAMILY"/>
    <property type="match status" value="1"/>
</dbReference>
<keyword evidence="6 8" id="KW-0503">Monooxygenase</keyword>
<evidence type="ECO:0000256" key="8">
    <source>
        <dbReference type="RuleBase" id="RU000461"/>
    </source>
</evidence>
<keyword evidence="10" id="KW-1185">Reference proteome</keyword>
<gene>
    <name evidence="9" type="ORF">EB796_001908</name>
</gene>
<dbReference type="GO" id="GO:0005506">
    <property type="term" value="F:iron ion binding"/>
    <property type="evidence" value="ECO:0007669"/>
    <property type="project" value="InterPro"/>
</dbReference>
<dbReference type="Gene3D" id="1.10.630.10">
    <property type="entry name" value="Cytochrome P450"/>
    <property type="match status" value="1"/>
</dbReference>
<dbReference type="GO" id="GO:0006082">
    <property type="term" value="P:organic acid metabolic process"/>
    <property type="evidence" value="ECO:0007669"/>
    <property type="project" value="TreeGrafter"/>
</dbReference>
<evidence type="ECO:0000256" key="5">
    <source>
        <dbReference type="ARBA" id="ARBA00023004"/>
    </source>
</evidence>
<dbReference type="PRINTS" id="PR00385">
    <property type="entry name" value="P450"/>
</dbReference>
<keyword evidence="3 7" id="KW-0479">Metal-binding</keyword>
<dbReference type="PRINTS" id="PR00463">
    <property type="entry name" value="EP450I"/>
</dbReference>
<keyword evidence="5 7" id="KW-0408">Iron</keyword>
<dbReference type="Proteomes" id="UP000593567">
    <property type="component" value="Unassembled WGS sequence"/>
</dbReference>
<name>A0A7J7KNK3_BUGNE</name>
<proteinExistence type="inferred from homology"/>
<evidence type="ECO:0000256" key="4">
    <source>
        <dbReference type="ARBA" id="ARBA00023002"/>
    </source>
</evidence>
<dbReference type="GO" id="GO:0006805">
    <property type="term" value="P:xenobiotic metabolic process"/>
    <property type="evidence" value="ECO:0007669"/>
    <property type="project" value="TreeGrafter"/>
</dbReference>
<dbReference type="Pfam" id="PF00067">
    <property type="entry name" value="p450"/>
    <property type="match status" value="1"/>
</dbReference>
<dbReference type="GO" id="GO:0005737">
    <property type="term" value="C:cytoplasm"/>
    <property type="evidence" value="ECO:0007669"/>
    <property type="project" value="TreeGrafter"/>
</dbReference>
<keyword evidence="7 8" id="KW-0349">Heme</keyword>
<dbReference type="AlphaFoldDB" id="A0A7J7KNK3"/>
<comment type="cofactor">
    <cofactor evidence="1 7">
        <name>heme</name>
        <dbReference type="ChEBI" id="CHEBI:30413"/>
    </cofactor>
</comment>
<feature type="binding site" description="axial binding residue" evidence="7">
    <location>
        <position position="532"/>
    </location>
    <ligand>
        <name>heme</name>
        <dbReference type="ChEBI" id="CHEBI:30413"/>
    </ligand>
    <ligandPart>
        <name>Fe</name>
        <dbReference type="ChEBI" id="CHEBI:18248"/>
    </ligandPart>
</feature>
<keyword evidence="4 8" id="KW-0560">Oxidoreductase</keyword>
<evidence type="ECO:0000313" key="9">
    <source>
        <dbReference type="EMBL" id="KAF6039756.1"/>
    </source>
</evidence>
<evidence type="ECO:0000256" key="2">
    <source>
        <dbReference type="ARBA" id="ARBA00010617"/>
    </source>
</evidence>
<dbReference type="OrthoDB" id="1055148at2759"/>
<evidence type="ECO:0000256" key="6">
    <source>
        <dbReference type="ARBA" id="ARBA00023033"/>
    </source>
</evidence>
<dbReference type="GO" id="GO:0020037">
    <property type="term" value="F:heme binding"/>
    <property type="evidence" value="ECO:0007669"/>
    <property type="project" value="InterPro"/>
</dbReference>
<dbReference type="EMBL" id="VXIV02000212">
    <property type="protein sequence ID" value="KAF6039756.1"/>
    <property type="molecule type" value="Genomic_DNA"/>
</dbReference>
<dbReference type="GO" id="GO:0016712">
    <property type="term" value="F:oxidoreductase activity, acting on paired donors, with incorporation or reduction of molecular oxygen, reduced flavin or flavoprotein as one donor, and incorporation of one atom of oxygen"/>
    <property type="evidence" value="ECO:0007669"/>
    <property type="project" value="TreeGrafter"/>
</dbReference>
<comment type="caution">
    <text evidence="9">The sequence shown here is derived from an EMBL/GenBank/DDBJ whole genome shotgun (WGS) entry which is preliminary data.</text>
</comment>
<dbReference type="PROSITE" id="PS00086">
    <property type="entry name" value="CYTOCHROME_P450"/>
    <property type="match status" value="1"/>
</dbReference>
<dbReference type="InterPro" id="IPR001128">
    <property type="entry name" value="Cyt_P450"/>
</dbReference>
<sequence length="588" mass="66848">MPASSDTWKAAEEYANFSSTKFNHKLCTKKFNMPLAMSGELVAEPMSKLLFLDKLDSFLGKNALLRSISKSDSFDNCIYSLAHLTCRTQSIKQNMELLEGKDACMTLSAFAVLLLVIYYVRTHCKRYPSGPRALPFIGNLHQIRRSKSIVNFCEQNRKIYGDVFTIEIGGTKRVVVSGYKAMHELLILHADCTSTRSIKAFTKTIQEDSKVNPGLVWAPFPQWKNIRKFAFTELKKEGMGKSIMELQILEEIDQYTSTFIQPNLSKPINMHLTLPQATCNIISQLVFGRRFEYNDEEFNRMMRALNESMGLISQATTLRNIPFISFLMKSVIMREQHLKRDVMIPTIRKYIEEHKKSLDPAAPRDLIDKLLIAANSQHGFSESNAAFVSFHLYAAGSETTATTLRWALLFMCKHPDIKRIVQLEIDEQIGLDHAASYKDHLHMPYTDAVLMETMRISNVVATSLPHYTSADIFIDGKMIPADTEILLNMASVLHDETVFEDPTKFKPERYLTGNIALKKQRTIPFGIGKRACLGESLAKMELFLFFVTLMQKYDVCLPPESAVTTDPVTTLLNMPQSYDILFSPRGYL</sequence>
<dbReference type="InterPro" id="IPR002401">
    <property type="entry name" value="Cyt_P450_E_grp-I"/>
</dbReference>
<evidence type="ECO:0000256" key="7">
    <source>
        <dbReference type="PIRSR" id="PIRSR602401-1"/>
    </source>
</evidence>
<accession>A0A7J7KNK3</accession>
<dbReference type="FunFam" id="1.10.630.10:FF:000036">
    <property type="entry name" value="CYtochrome P450 family"/>
    <property type="match status" value="1"/>
</dbReference>
<dbReference type="InterPro" id="IPR017972">
    <property type="entry name" value="Cyt_P450_CS"/>
</dbReference>
<protein>
    <submittedName>
        <fullName evidence="9">Uncharacterized protein</fullName>
    </submittedName>
</protein>
<dbReference type="InterPro" id="IPR036396">
    <property type="entry name" value="Cyt_P450_sf"/>
</dbReference>
<dbReference type="PANTHER" id="PTHR24300">
    <property type="entry name" value="CYTOCHROME P450 508A4-RELATED"/>
    <property type="match status" value="1"/>
</dbReference>
<comment type="similarity">
    <text evidence="2 8">Belongs to the cytochrome P450 family.</text>
</comment>
<evidence type="ECO:0000313" key="10">
    <source>
        <dbReference type="Proteomes" id="UP000593567"/>
    </source>
</evidence>
<dbReference type="InterPro" id="IPR050182">
    <property type="entry name" value="Cytochrome_P450_fam2"/>
</dbReference>
<evidence type="ECO:0000256" key="1">
    <source>
        <dbReference type="ARBA" id="ARBA00001971"/>
    </source>
</evidence>
<reference evidence="9" key="1">
    <citation type="submission" date="2020-06" db="EMBL/GenBank/DDBJ databases">
        <title>Draft genome of Bugula neritina, a colonial animal packing powerful symbionts and potential medicines.</title>
        <authorList>
            <person name="Rayko M."/>
        </authorList>
    </citation>
    <scope>NUCLEOTIDE SEQUENCE [LARGE SCALE GENOMIC DNA]</scope>
    <source>
        <strain evidence="9">Kwan_BN1</strain>
    </source>
</reference>
<organism evidence="9 10">
    <name type="scientific">Bugula neritina</name>
    <name type="common">Brown bryozoan</name>
    <name type="synonym">Sertularia neritina</name>
    <dbReference type="NCBI Taxonomy" id="10212"/>
    <lineage>
        <taxon>Eukaryota</taxon>
        <taxon>Metazoa</taxon>
        <taxon>Spiralia</taxon>
        <taxon>Lophotrochozoa</taxon>
        <taxon>Bryozoa</taxon>
        <taxon>Gymnolaemata</taxon>
        <taxon>Cheilostomatida</taxon>
        <taxon>Flustrina</taxon>
        <taxon>Buguloidea</taxon>
        <taxon>Bugulidae</taxon>
        <taxon>Bugula</taxon>
    </lineage>
</organism>
<evidence type="ECO:0000256" key="3">
    <source>
        <dbReference type="ARBA" id="ARBA00022723"/>
    </source>
</evidence>
<dbReference type="SUPFAM" id="SSF48264">
    <property type="entry name" value="Cytochrome P450"/>
    <property type="match status" value="1"/>
</dbReference>